<feature type="compositionally biased region" description="Basic residues" evidence="1">
    <location>
        <begin position="14"/>
        <end position="44"/>
    </location>
</feature>
<sequence length="151" mass="17667">DDHHLPDRIPHPHQLLRPHHRPRRLPRVLPRRPRHERRQGRPQRRLPLGDAHHADPARAGDLPRAARPGRRVDERRGRRRHDRPDGQGPPERADLPGRRRRRPVRARPGRGRRGHPGAGRPVLRRPRLRLPRPDGQHDPLQLAASRHRPGL</sequence>
<dbReference type="EMBL" id="CADCUM010000117">
    <property type="protein sequence ID" value="CAA9401096.1"/>
    <property type="molecule type" value="Genomic_DNA"/>
</dbReference>
<gene>
    <name evidence="2" type="ORF">AVDCRST_MAG32-2959</name>
</gene>
<feature type="compositionally biased region" description="Basic and acidic residues" evidence="1">
    <location>
        <begin position="1"/>
        <end position="10"/>
    </location>
</feature>
<reference evidence="2" key="1">
    <citation type="submission" date="2020-02" db="EMBL/GenBank/DDBJ databases">
        <authorList>
            <person name="Meier V. D."/>
        </authorList>
    </citation>
    <scope>NUCLEOTIDE SEQUENCE</scope>
    <source>
        <strain evidence="2">AVDCRST_MAG32</strain>
    </source>
</reference>
<protein>
    <submittedName>
        <fullName evidence="2">Uncharacterized protein</fullName>
    </submittedName>
</protein>
<feature type="compositionally biased region" description="Basic residues" evidence="1">
    <location>
        <begin position="98"/>
        <end position="115"/>
    </location>
</feature>
<proteinExistence type="predicted"/>
<accession>A0A6J4NYH7</accession>
<feature type="non-terminal residue" evidence="2">
    <location>
        <position position="151"/>
    </location>
</feature>
<feature type="region of interest" description="Disordered" evidence="1">
    <location>
        <begin position="1"/>
        <end position="151"/>
    </location>
</feature>
<evidence type="ECO:0000256" key="1">
    <source>
        <dbReference type="SAM" id="MobiDB-lite"/>
    </source>
</evidence>
<evidence type="ECO:0000313" key="2">
    <source>
        <dbReference type="EMBL" id="CAA9401096.1"/>
    </source>
</evidence>
<dbReference type="AlphaFoldDB" id="A0A6J4NYH7"/>
<feature type="non-terminal residue" evidence="2">
    <location>
        <position position="1"/>
    </location>
</feature>
<name>A0A6J4NYH7_9ACTN</name>
<organism evidence="2">
    <name type="scientific">uncultured Nocardioides sp</name>
    <dbReference type="NCBI Taxonomy" id="198441"/>
    <lineage>
        <taxon>Bacteria</taxon>
        <taxon>Bacillati</taxon>
        <taxon>Actinomycetota</taxon>
        <taxon>Actinomycetes</taxon>
        <taxon>Propionibacteriales</taxon>
        <taxon>Nocardioidaceae</taxon>
        <taxon>Nocardioides</taxon>
        <taxon>environmental samples</taxon>
    </lineage>
</organism>